<dbReference type="Proteomes" id="UP000504606">
    <property type="component" value="Unplaced"/>
</dbReference>
<protein>
    <submittedName>
        <fullName evidence="2">Uncharacterized protein LOC127751453</fullName>
    </submittedName>
</protein>
<dbReference type="KEGG" id="foc:127751453"/>
<reference evidence="2" key="1">
    <citation type="submission" date="2025-08" db="UniProtKB">
        <authorList>
            <consortium name="RefSeq"/>
        </authorList>
    </citation>
    <scope>IDENTIFICATION</scope>
    <source>
        <tissue evidence="2">Whole organism</tissue>
    </source>
</reference>
<dbReference type="AlphaFoldDB" id="A0A9C6X832"/>
<evidence type="ECO:0000313" key="1">
    <source>
        <dbReference type="Proteomes" id="UP000504606"/>
    </source>
</evidence>
<accession>A0A9C6X832</accession>
<sequence>MDGLPTFPPAPPRTETNTSMEKLLLCHSASVHQRHPLKVRGRHSRQCTTIAALCFAKLCTLTSVPYRTCLNSIIEEGDEYYVKCVQTQGLPTTQLNCDELLTTFNINGLVLEVNIDQVGEGQVKDSVKKNLSAVLKAVHMYPVN</sequence>
<dbReference type="Gene3D" id="3.90.70.120">
    <property type="match status" value="1"/>
</dbReference>
<dbReference type="RefSeq" id="XP_052131000.1">
    <property type="nucleotide sequence ID" value="XM_052275040.1"/>
</dbReference>
<proteinExistence type="predicted"/>
<organism evidence="1 2">
    <name type="scientific">Frankliniella occidentalis</name>
    <name type="common">Western flower thrips</name>
    <name type="synonym">Euthrips occidentalis</name>
    <dbReference type="NCBI Taxonomy" id="133901"/>
    <lineage>
        <taxon>Eukaryota</taxon>
        <taxon>Metazoa</taxon>
        <taxon>Ecdysozoa</taxon>
        <taxon>Arthropoda</taxon>
        <taxon>Hexapoda</taxon>
        <taxon>Insecta</taxon>
        <taxon>Pterygota</taxon>
        <taxon>Neoptera</taxon>
        <taxon>Paraneoptera</taxon>
        <taxon>Thysanoptera</taxon>
        <taxon>Terebrantia</taxon>
        <taxon>Thripoidea</taxon>
        <taxon>Thripidae</taxon>
        <taxon>Frankliniella</taxon>
    </lineage>
</organism>
<keyword evidence="1" id="KW-1185">Reference proteome</keyword>
<name>A0A9C6X832_FRAOC</name>
<gene>
    <name evidence="2" type="primary">LOC127751453</name>
</gene>
<dbReference type="OrthoDB" id="7700849at2759"/>
<dbReference type="GeneID" id="127751453"/>
<evidence type="ECO:0000313" key="2">
    <source>
        <dbReference type="RefSeq" id="XP_052131000.1"/>
    </source>
</evidence>